<evidence type="ECO:0000259" key="1">
    <source>
        <dbReference type="Pfam" id="PF01979"/>
    </source>
</evidence>
<dbReference type="Gene3D" id="3.20.20.140">
    <property type="entry name" value="Metal-dependent hydrolases"/>
    <property type="match status" value="1"/>
</dbReference>
<accession>A0ABV5HYF2</accession>
<dbReference type="InterPro" id="IPR006680">
    <property type="entry name" value="Amidohydro-rel"/>
</dbReference>
<dbReference type="Gene3D" id="2.30.40.10">
    <property type="entry name" value="Urease, subunit C, domain 1"/>
    <property type="match status" value="1"/>
</dbReference>
<gene>
    <name evidence="2" type="ORF">ACFFU4_06300</name>
</gene>
<dbReference type="PANTHER" id="PTHR43135">
    <property type="entry name" value="ALPHA-D-RIBOSE 1-METHYLPHOSPHONATE 5-TRIPHOSPHATE DIPHOSPHATASE"/>
    <property type="match status" value="1"/>
</dbReference>
<evidence type="ECO:0000313" key="3">
    <source>
        <dbReference type="Proteomes" id="UP001589670"/>
    </source>
</evidence>
<comment type="caution">
    <text evidence="2">The sequence shown here is derived from an EMBL/GenBank/DDBJ whole genome shotgun (WGS) entry which is preliminary data.</text>
</comment>
<dbReference type="InterPro" id="IPR051781">
    <property type="entry name" value="Metallo-dep_Hydrolase"/>
</dbReference>
<dbReference type="InterPro" id="IPR057744">
    <property type="entry name" value="OTAase-like"/>
</dbReference>
<proteinExistence type="predicted"/>
<protein>
    <submittedName>
        <fullName evidence="2">Amidohydrolase family protein</fullName>
    </submittedName>
</protein>
<dbReference type="CDD" id="cd01299">
    <property type="entry name" value="Met_dep_hydrolase_A"/>
    <property type="match status" value="1"/>
</dbReference>
<organism evidence="2 3">
    <name type="scientific">Roseovarius ramblicola</name>
    <dbReference type="NCBI Taxonomy" id="2022336"/>
    <lineage>
        <taxon>Bacteria</taxon>
        <taxon>Pseudomonadati</taxon>
        <taxon>Pseudomonadota</taxon>
        <taxon>Alphaproteobacteria</taxon>
        <taxon>Rhodobacterales</taxon>
        <taxon>Roseobacteraceae</taxon>
        <taxon>Roseovarius</taxon>
    </lineage>
</organism>
<dbReference type="RefSeq" id="WP_377068191.1">
    <property type="nucleotide sequence ID" value="NZ_JBHMEC010000009.1"/>
</dbReference>
<reference evidence="2 3" key="1">
    <citation type="submission" date="2024-09" db="EMBL/GenBank/DDBJ databases">
        <authorList>
            <person name="Sun Q."/>
            <person name="Mori K."/>
        </authorList>
    </citation>
    <scope>NUCLEOTIDE SEQUENCE [LARGE SCALE GENOMIC DNA]</scope>
    <source>
        <strain evidence="2 3">CECT 9424</strain>
    </source>
</reference>
<feature type="domain" description="Amidohydrolase-related" evidence="1">
    <location>
        <begin position="53"/>
        <end position="399"/>
    </location>
</feature>
<dbReference type="PANTHER" id="PTHR43135:SF3">
    <property type="entry name" value="ALPHA-D-RIBOSE 1-METHYLPHOSPHONATE 5-TRIPHOSPHATE DIPHOSPHATASE"/>
    <property type="match status" value="1"/>
</dbReference>
<dbReference type="SUPFAM" id="SSF51338">
    <property type="entry name" value="Composite domain of metallo-dependent hydrolases"/>
    <property type="match status" value="1"/>
</dbReference>
<dbReference type="InterPro" id="IPR011059">
    <property type="entry name" value="Metal-dep_hydrolase_composite"/>
</dbReference>
<dbReference type="Pfam" id="PF01979">
    <property type="entry name" value="Amidohydro_1"/>
    <property type="match status" value="1"/>
</dbReference>
<evidence type="ECO:0000313" key="2">
    <source>
        <dbReference type="EMBL" id="MFB9149362.1"/>
    </source>
</evidence>
<name>A0ABV5HYF2_9RHOB</name>
<dbReference type="SUPFAM" id="SSF51556">
    <property type="entry name" value="Metallo-dependent hydrolases"/>
    <property type="match status" value="1"/>
</dbReference>
<dbReference type="InterPro" id="IPR032466">
    <property type="entry name" value="Metal_Hydrolase"/>
</dbReference>
<sequence length="409" mass="43929">MSMQIIRNARIIDGSRDRPADPQDIVIEDGIFREVSDKVSVSSDDEIDASGRFVLPGLIDCHVHVIATTADLGANAALPNSLLAYRAMGLMKNMIMRGFTTVRDLGGADIGIVDAIEERLIVAPRLVICGKALSQTGGHTDYRGPYNPRNVDFYRDQIGAMGRIVDGVDDMRRACREEVKGGAKFIKLMANGGVSSPTDPIGFMGFSVAELEVAVEEAANAETYVAGHLYTDEAINRALDAGIRSIEHANLIKRETAKRVVAQDAVVVPTNITYELLGTRGADFGLPPESVAKVADVRDAGLDALGILHEEGVTMGYGSDLLGGMQQYQSGEFPLRGRYLPAHDVIRSATLDAARVMRMEGRIGAITPGAHADLVMLEGNPLKDLSLLDGQGEHLAVIMKDGHAIKRSL</sequence>
<keyword evidence="3" id="KW-1185">Reference proteome</keyword>
<dbReference type="Proteomes" id="UP001589670">
    <property type="component" value="Unassembled WGS sequence"/>
</dbReference>
<dbReference type="EMBL" id="JBHMEC010000009">
    <property type="protein sequence ID" value="MFB9149362.1"/>
    <property type="molecule type" value="Genomic_DNA"/>
</dbReference>